<organism evidence="1 2">
    <name type="scientific">Timema podura</name>
    <name type="common">Walking stick</name>
    <dbReference type="NCBI Taxonomy" id="61482"/>
    <lineage>
        <taxon>Eukaryota</taxon>
        <taxon>Metazoa</taxon>
        <taxon>Ecdysozoa</taxon>
        <taxon>Arthropoda</taxon>
        <taxon>Hexapoda</taxon>
        <taxon>Insecta</taxon>
        <taxon>Pterygota</taxon>
        <taxon>Neoptera</taxon>
        <taxon>Polyneoptera</taxon>
        <taxon>Phasmatodea</taxon>
        <taxon>Timematodea</taxon>
        <taxon>Timematoidea</taxon>
        <taxon>Timematidae</taxon>
        <taxon>Timema</taxon>
    </lineage>
</organism>
<evidence type="ECO:0000313" key="2">
    <source>
        <dbReference type="Proteomes" id="UP001153148"/>
    </source>
</evidence>
<keyword evidence="2" id="KW-1185">Reference proteome</keyword>
<gene>
    <name evidence="1" type="ORF">TPAB3V08_LOCUS4237</name>
</gene>
<reference evidence="1" key="1">
    <citation type="submission" date="2021-03" db="EMBL/GenBank/DDBJ databases">
        <authorList>
            <person name="Tran Van P."/>
        </authorList>
    </citation>
    <scope>NUCLEOTIDE SEQUENCE</scope>
</reference>
<protein>
    <submittedName>
        <fullName evidence="1">Uncharacterized protein</fullName>
    </submittedName>
</protein>
<evidence type="ECO:0000313" key="1">
    <source>
        <dbReference type="EMBL" id="CAG2057258.1"/>
    </source>
</evidence>
<comment type="caution">
    <text evidence="1">The sequence shown here is derived from an EMBL/GenBank/DDBJ whole genome shotgun (WGS) entry which is preliminary data.</text>
</comment>
<dbReference type="Proteomes" id="UP001153148">
    <property type="component" value="Unassembled WGS sequence"/>
</dbReference>
<name>A0ABN7NUS7_TIMPD</name>
<accession>A0ABN7NUS7</accession>
<proteinExistence type="predicted"/>
<sequence>MSPLGALRHFWTIFHQRHTNVTQNLCVQHGEFNRFRDGWCVFRIWNCGIFENVQQSMCRLFRACITVGGRSLEQLL</sequence>
<dbReference type="EMBL" id="CAJPIN010005118">
    <property type="protein sequence ID" value="CAG2057258.1"/>
    <property type="molecule type" value="Genomic_DNA"/>
</dbReference>